<evidence type="ECO:0000313" key="2">
    <source>
        <dbReference type="Proteomes" id="UP000199006"/>
    </source>
</evidence>
<dbReference type="AlphaFoldDB" id="A0A1I4MJH5"/>
<dbReference type="InterPro" id="IPR029025">
    <property type="entry name" value="T3SS_substrate_exporter_C"/>
</dbReference>
<accession>A0A1I4MJH5</accession>
<proteinExistence type="predicted"/>
<name>A0A1I4MJH5_9FIRM</name>
<dbReference type="EMBL" id="FOTI01000055">
    <property type="protein sequence ID" value="SFM03369.1"/>
    <property type="molecule type" value="Genomic_DNA"/>
</dbReference>
<dbReference type="PANTHER" id="PTHR30531:SF12">
    <property type="entry name" value="FLAGELLAR BIOSYNTHETIC PROTEIN FLHB"/>
    <property type="match status" value="1"/>
</dbReference>
<gene>
    <name evidence="1" type="ORF">SAMN02983006_02628</name>
</gene>
<dbReference type="Gene3D" id="3.40.1690.10">
    <property type="entry name" value="secretion proteins EscU"/>
    <property type="match status" value="1"/>
</dbReference>
<evidence type="ECO:0000313" key="1">
    <source>
        <dbReference type="EMBL" id="SFM03369.1"/>
    </source>
</evidence>
<dbReference type="GO" id="GO:0009306">
    <property type="term" value="P:protein secretion"/>
    <property type="evidence" value="ECO:0007669"/>
    <property type="project" value="InterPro"/>
</dbReference>
<dbReference type="SUPFAM" id="SSF160544">
    <property type="entry name" value="EscU C-terminal domain-like"/>
    <property type="match status" value="1"/>
</dbReference>
<dbReference type="Proteomes" id="UP000199006">
    <property type="component" value="Unassembled WGS sequence"/>
</dbReference>
<keyword evidence="1" id="KW-0282">Flagellum</keyword>
<keyword evidence="1" id="KW-0969">Cilium</keyword>
<dbReference type="PANTHER" id="PTHR30531">
    <property type="entry name" value="FLAGELLAR BIOSYNTHETIC PROTEIN FLHB"/>
    <property type="match status" value="1"/>
</dbReference>
<dbReference type="OrthoDB" id="9810419at2"/>
<dbReference type="Pfam" id="PF01312">
    <property type="entry name" value="Bac_export_2"/>
    <property type="match status" value="1"/>
</dbReference>
<sequence length="92" mass="10521">MKQNKNNLKNKKTVALKYNHNQDNAPRIIASGKGIIAEKILEKAREKNIPIREDKDVVEVLAQLNIGEEIPEELYTVIAEMLKFLYSLDDLS</sequence>
<dbReference type="STRING" id="29563.SAMN02983006_02628"/>
<keyword evidence="1" id="KW-0966">Cell projection</keyword>
<protein>
    <submittedName>
        <fullName evidence="1">Flagellar biosynthesis protein</fullName>
    </submittedName>
</protein>
<reference evidence="1 2" key="1">
    <citation type="submission" date="2016-10" db="EMBL/GenBank/DDBJ databases">
        <authorList>
            <person name="de Groot N.N."/>
        </authorList>
    </citation>
    <scope>NUCLEOTIDE SEQUENCE [LARGE SCALE GENOMIC DNA]</scope>
    <source>
        <strain evidence="1 2">ATCC 51327</strain>
    </source>
</reference>
<keyword evidence="2" id="KW-1185">Reference proteome</keyword>
<dbReference type="InterPro" id="IPR006135">
    <property type="entry name" value="T3SS_substrate_exporter"/>
</dbReference>
<dbReference type="RefSeq" id="WP_089862621.1">
    <property type="nucleotide sequence ID" value="NZ_FOTI01000055.1"/>
</dbReference>
<dbReference type="GO" id="GO:0005886">
    <property type="term" value="C:plasma membrane"/>
    <property type="evidence" value="ECO:0007669"/>
    <property type="project" value="TreeGrafter"/>
</dbReference>
<organism evidence="1 2">
    <name type="scientific">Halanaerobium salsuginis</name>
    <dbReference type="NCBI Taxonomy" id="29563"/>
    <lineage>
        <taxon>Bacteria</taxon>
        <taxon>Bacillati</taxon>
        <taxon>Bacillota</taxon>
        <taxon>Clostridia</taxon>
        <taxon>Halanaerobiales</taxon>
        <taxon>Halanaerobiaceae</taxon>
        <taxon>Halanaerobium</taxon>
    </lineage>
</organism>